<name>A0AA97P8U2_PYRO3</name>
<dbReference type="EMBL" id="JH793327">
    <property type="protein sequence ID" value="ELQ44210.1"/>
    <property type="molecule type" value="Genomic_DNA"/>
</dbReference>
<dbReference type="Proteomes" id="UP000011086">
    <property type="component" value="Unassembled WGS sequence"/>
</dbReference>
<accession>A0AA97P8U2</accession>
<dbReference type="AlphaFoldDB" id="A0AA97P8U2"/>
<organism evidence="1">
    <name type="scientific">Pyricularia oryzae (strain Y34)</name>
    <name type="common">Rice blast fungus</name>
    <name type="synonym">Magnaporthe oryzae</name>
    <dbReference type="NCBI Taxonomy" id="1143189"/>
    <lineage>
        <taxon>Eukaryota</taxon>
        <taxon>Fungi</taxon>
        <taxon>Dikarya</taxon>
        <taxon>Ascomycota</taxon>
        <taxon>Pezizomycotina</taxon>
        <taxon>Sordariomycetes</taxon>
        <taxon>Sordariomycetidae</taxon>
        <taxon>Magnaporthales</taxon>
        <taxon>Pyriculariaceae</taxon>
        <taxon>Pyricularia</taxon>
    </lineage>
</organism>
<evidence type="ECO:0000313" key="1">
    <source>
        <dbReference type="EMBL" id="ELQ44210.1"/>
    </source>
</evidence>
<proteinExistence type="predicted"/>
<gene>
    <name evidence="1" type="ORF">OOU_Y34scaffold00095g55</name>
</gene>
<sequence>MNQCYWKPGVSHRKNQTDQNLASVSAFDACLMWGNFEEGSGPFGPPLRNSHQRTPGNILAGFRASVIPLQSTWAATAPTLFGLCSFRAGSR</sequence>
<reference evidence="1" key="1">
    <citation type="journal article" date="2012" name="PLoS Genet.">
        <title>Comparative analysis of the genomes of two field isolates of the rice blast fungus Magnaporthe oryzae.</title>
        <authorList>
            <person name="Xue M."/>
            <person name="Yang J."/>
            <person name="Li Z."/>
            <person name="Hu S."/>
            <person name="Yao N."/>
            <person name="Dean R.A."/>
            <person name="Zhao W."/>
            <person name="Shen M."/>
            <person name="Zhang H."/>
            <person name="Li C."/>
            <person name="Liu L."/>
            <person name="Cao L."/>
            <person name="Xu X."/>
            <person name="Xing Y."/>
            <person name="Hsiang T."/>
            <person name="Zhang Z."/>
            <person name="Xu J.R."/>
            <person name="Peng Y.L."/>
        </authorList>
    </citation>
    <scope>NUCLEOTIDE SEQUENCE</scope>
    <source>
        <strain evidence="1">Y34</strain>
    </source>
</reference>
<protein>
    <submittedName>
        <fullName evidence="1">Uncharacterized protein</fullName>
    </submittedName>
</protein>